<dbReference type="AlphaFoldDB" id="A0A8B8GIW3"/>
<evidence type="ECO:0000313" key="1">
    <source>
        <dbReference type="Proteomes" id="UP000694846"/>
    </source>
</evidence>
<gene>
    <name evidence="2" type="primary">LOC112692104</name>
</gene>
<dbReference type="OrthoDB" id="6584813at2759"/>
<name>A0A8B8GIW3_9HEMI</name>
<dbReference type="PANTHER" id="PTHR45913:SF21">
    <property type="entry name" value="DUF4371 DOMAIN-CONTAINING PROTEIN"/>
    <property type="match status" value="1"/>
</dbReference>
<dbReference type="GeneID" id="112692104"/>
<keyword evidence="1" id="KW-1185">Reference proteome</keyword>
<dbReference type="PANTHER" id="PTHR45913">
    <property type="entry name" value="EPM2A-INTERACTING PROTEIN 1"/>
    <property type="match status" value="1"/>
</dbReference>
<evidence type="ECO:0000313" key="2">
    <source>
        <dbReference type="RefSeq" id="XP_025422442.1"/>
    </source>
</evidence>
<dbReference type="RefSeq" id="XP_025422442.1">
    <property type="nucleotide sequence ID" value="XM_025566657.1"/>
</dbReference>
<protein>
    <submittedName>
        <fullName evidence="2">General transcription factor II-I repeat domain-containing protein 2A-like</fullName>
    </submittedName>
</protein>
<dbReference type="InterPro" id="IPR012337">
    <property type="entry name" value="RNaseH-like_sf"/>
</dbReference>
<reference evidence="2" key="1">
    <citation type="submission" date="2025-08" db="UniProtKB">
        <authorList>
            <consortium name="RefSeq"/>
        </authorList>
    </citation>
    <scope>IDENTIFICATION</scope>
    <source>
        <tissue evidence="2">Whole body</tissue>
    </source>
</reference>
<organism evidence="1 2">
    <name type="scientific">Sipha flava</name>
    <name type="common">yellow sugarcane aphid</name>
    <dbReference type="NCBI Taxonomy" id="143950"/>
    <lineage>
        <taxon>Eukaryota</taxon>
        <taxon>Metazoa</taxon>
        <taxon>Ecdysozoa</taxon>
        <taxon>Arthropoda</taxon>
        <taxon>Hexapoda</taxon>
        <taxon>Insecta</taxon>
        <taxon>Pterygota</taxon>
        <taxon>Neoptera</taxon>
        <taxon>Paraneoptera</taxon>
        <taxon>Hemiptera</taxon>
        <taxon>Sternorrhyncha</taxon>
        <taxon>Aphidomorpha</taxon>
        <taxon>Aphidoidea</taxon>
        <taxon>Aphididae</taxon>
        <taxon>Sipha</taxon>
    </lineage>
</organism>
<proteinExistence type="predicted"/>
<dbReference type="Proteomes" id="UP000694846">
    <property type="component" value="Unplaced"/>
</dbReference>
<sequence>MSIFVRFFDIENKVFREELLAILTFEGKTRGEDLFKSFDDFMKKSDLSYDKIVSISTDGAPAMMGKEKGLLKRIRDNNSGILTYQCIIHQTLLCSKLSATLKDVMDGLIKLINFIRLRSSLQHKQFKEFLCQFDSTYSDLLQHNHVHWLSKGRVVERFWNIKEEVKTFLKNVGTEEAKKHSDFLENNRNIVTMTFLNVILKYLNTLNVELQGEGKLICDFNTNFLSDLMKEFDARFKDFSEIGKLSQFLKTPYDVLPDGEWTDVAKKLFNLSKSKLQMEIIDLQEDVSLKQYRSASTEEFWAKDAIDKYSNCKQLAINLATMFGSTYICEASFSKINFLKNKYRTKLTDSHLEDTLHISCSPRVSDFKKLAKEKKCNF</sequence>
<dbReference type="SUPFAM" id="SSF53098">
    <property type="entry name" value="Ribonuclease H-like"/>
    <property type="match status" value="1"/>
</dbReference>
<accession>A0A8B8GIW3</accession>